<proteinExistence type="predicted"/>
<evidence type="ECO:0000256" key="1">
    <source>
        <dbReference type="SAM" id="MobiDB-lite"/>
    </source>
</evidence>
<dbReference type="Proteomes" id="UP001597058">
    <property type="component" value="Unassembled WGS sequence"/>
</dbReference>
<gene>
    <name evidence="2" type="ORF">ACFQ5X_30045</name>
</gene>
<evidence type="ECO:0000313" key="2">
    <source>
        <dbReference type="EMBL" id="MFD1310086.1"/>
    </source>
</evidence>
<evidence type="ECO:0000313" key="3">
    <source>
        <dbReference type="Proteomes" id="UP001597058"/>
    </source>
</evidence>
<protein>
    <submittedName>
        <fullName evidence="2">DUF2690 domain-containing protein</fullName>
    </submittedName>
</protein>
<reference evidence="3" key="1">
    <citation type="journal article" date="2019" name="Int. J. Syst. Evol. Microbiol.">
        <title>The Global Catalogue of Microorganisms (GCM) 10K type strain sequencing project: providing services to taxonomists for standard genome sequencing and annotation.</title>
        <authorList>
            <consortium name="The Broad Institute Genomics Platform"/>
            <consortium name="The Broad Institute Genome Sequencing Center for Infectious Disease"/>
            <person name="Wu L."/>
            <person name="Ma J."/>
        </authorList>
    </citation>
    <scope>NUCLEOTIDE SEQUENCE [LARGE SCALE GENOMIC DNA]</scope>
    <source>
        <strain evidence="3">CGMCC 4.7020</strain>
    </source>
</reference>
<organism evidence="2 3">
    <name type="scientific">Streptomyces kaempferi</name>
    <dbReference type="NCBI Taxonomy" id="333725"/>
    <lineage>
        <taxon>Bacteria</taxon>
        <taxon>Bacillati</taxon>
        <taxon>Actinomycetota</taxon>
        <taxon>Actinomycetes</taxon>
        <taxon>Kitasatosporales</taxon>
        <taxon>Streptomycetaceae</taxon>
        <taxon>Streptomyces</taxon>
    </lineage>
</organism>
<comment type="caution">
    <text evidence="2">The sequence shown here is derived from an EMBL/GenBank/DDBJ whole genome shotgun (WGS) entry which is preliminary data.</text>
</comment>
<dbReference type="Pfam" id="PF10901">
    <property type="entry name" value="DUF2690"/>
    <property type="match status" value="1"/>
</dbReference>
<sequence>MPGTGAKTPTWQSAHSVPPAQSCEGQTCAGRDPLMTGCAASGEVEDIGTEEPYRTSVGALLGFRYSAQCHAVWAMLWRAGIGDVIEISGQGGGSQRVQVRDMDVGSVTIPMLNGSKLSRLEACYEPSGRHPECFRLRPVP</sequence>
<dbReference type="InterPro" id="IPR021224">
    <property type="entry name" value="DUF2690"/>
</dbReference>
<feature type="region of interest" description="Disordered" evidence="1">
    <location>
        <begin position="1"/>
        <end position="24"/>
    </location>
</feature>
<dbReference type="RefSeq" id="WP_381242199.1">
    <property type="nucleotide sequence ID" value="NZ_JBHSKH010000110.1"/>
</dbReference>
<accession>A0ABW3XKH2</accession>
<name>A0ABW3XKH2_9ACTN</name>
<dbReference type="EMBL" id="JBHTMM010000046">
    <property type="protein sequence ID" value="MFD1310086.1"/>
    <property type="molecule type" value="Genomic_DNA"/>
</dbReference>
<keyword evidence="3" id="KW-1185">Reference proteome</keyword>